<evidence type="ECO:0000313" key="2">
    <source>
        <dbReference type="Proteomes" id="UP000823775"/>
    </source>
</evidence>
<accession>A0ABS8WL44</accession>
<name>A0ABS8WL44_DATST</name>
<dbReference type="PANTHER" id="PTHR47087:SF1">
    <property type="entry name" value="METHIONINE S-METHYLTRANSFERASE"/>
    <property type="match status" value="1"/>
</dbReference>
<gene>
    <name evidence="1" type="ORF">HAX54_048332</name>
</gene>
<reference evidence="1 2" key="1">
    <citation type="journal article" date="2021" name="BMC Genomics">
        <title>Datura genome reveals duplications of psychoactive alkaloid biosynthetic genes and high mutation rate following tissue culture.</title>
        <authorList>
            <person name="Rajewski A."/>
            <person name="Carter-House D."/>
            <person name="Stajich J."/>
            <person name="Litt A."/>
        </authorList>
    </citation>
    <scope>NUCLEOTIDE SEQUENCE [LARGE SCALE GENOMIC DNA]</scope>
    <source>
        <strain evidence="1">AR-01</strain>
    </source>
</reference>
<dbReference type="Proteomes" id="UP000823775">
    <property type="component" value="Unassembled WGS sequence"/>
</dbReference>
<comment type="caution">
    <text evidence="1">The sequence shown here is derived from an EMBL/GenBank/DDBJ whole genome shotgun (WGS) entry which is preliminary data.</text>
</comment>
<organism evidence="1 2">
    <name type="scientific">Datura stramonium</name>
    <name type="common">Jimsonweed</name>
    <name type="synonym">Common thornapple</name>
    <dbReference type="NCBI Taxonomy" id="4076"/>
    <lineage>
        <taxon>Eukaryota</taxon>
        <taxon>Viridiplantae</taxon>
        <taxon>Streptophyta</taxon>
        <taxon>Embryophyta</taxon>
        <taxon>Tracheophyta</taxon>
        <taxon>Spermatophyta</taxon>
        <taxon>Magnoliopsida</taxon>
        <taxon>eudicotyledons</taxon>
        <taxon>Gunneridae</taxon>
        <taxon>Pentapetalae</taxon>
        <taxon>asterids</taxon>
        <taxon>lamiids</taxon>
        <taxon>Solanales</taxon>
        <taxon>Solanaceae</taxon>
        <taxon>Solanoideae</taxon>
        <taxon>Datureae</taxon>
        <taxon>Datura</taxon>
    </lineage>
</organism>
<proteinExistence type="predicted"/>
<dbReference type="PANTHER" id="PTHR47087">
    <property type="entry name" value="METHIONINE S-METHYLTRANSFERASE"/>
    <property type="match status" value="1"/>
</dbReference>
<protein>
    <submittedName>
        <fullName evidence="1">Uncharacterized protein</fullName>
    </submittedName>
</protein>
<keyword evidence="2" id="KW-1185">Reference proteome</keyword>
<sequence length="178" mass="20137">MIGFPSSVSSVLNHAELSVTDSDNALIHMDVDQSFYQYQTPVKEAIFESFVRQNIAESEIDVTSNIRQLMESSYGFPTNSKTEFIYADCPLALFSKLTLESCGWDVLEARSGVSVVAKPSTYLGKTVKIGKDSSSWGRQNLMTQISEKLCLRPLICASIFFMDRNSWLLPLYHCLRRW</sequence>
<dbReference type="EMBL" id="JACEIK010007966">
    <property type="protein sequence ID" value="MCE3050874.1"/>
    <property type="molecule type" value="Genomic_DNA"/>
</dbReference>
<evidence type="ECO:0000313" key="1">
    <source>
        <dbReference type="EMBL" id="MCE3050874.1"/>
    </source>
</evidence>